<dbReference type="OMA" id="KPHYALW"/>
<proteinExistence type="inferred from homology"/>
<keyword evidence="7" id="KW-1185">Reference proteome</keyword>
<evidence type="ECO:0000313" key="6">
    <source>
        <dbReference type="EMBL" id="ESP05570.1"/>
    </source>
</evidence>
<dbReference type="STRING" id="225164.V4CSP7"/>
<name>V4CSP7_LOTGI</name>
<dbReference type="Pfam" id="PF08597">
    <property type="entry name" value="eIF3_subunit"/>
    <property type="match status" value="1"/>
</dbReference>
<dbReference type="HOGENOM" id="CLU_085806_2_1_1"/>
<dbReference type="Gene3D" id="1.10.246.60">
    <property type="entry name" value="Eukaryotic translation initiation factor 3 like domains"/>
    <property type="match status" value="1"/>
</dbReference>
<keyword evidence="3 4" id="KW-0648">Protein biosynthesis</keyword>
<dbReference type="InterPro" id="IPR023194">
    <property type="entry name" value="eIF3-like_dom_sf"/>
</dbReference>
<dbReference type="HAMAP" id="MF_03009">
    <property type="entry name" value="eIF3j"/>
    <property type="match status" value="1"/>
</dbReference>
<organism evidence="6 7">
    <name type="scientific">Lottia gigantea</name>
    <name type="common">Giant owl limpet</name>
    <dbReference type="NCBI Taxonomy" id="225164"/>
    <lineage>
        <taxon>Eukaryota</taxon>
        <taxon>Metazoa</taxon>
        <taxon>Spiralia</taxon>
        <taxon>Lophotrochozoa</taxon>
        <taxon>Mollusca</taxon>
        <taxon>Gastropoda</taxon>
        <taxon>Patellogastropoda</taxon>
        <taxon>Lottioidea</taxon>
        <taxon>Lottiidae</taxon>
        <taxon>Lottia</taxon>
    </lineage>
</organism>
<comment type="function">
    <text evidence="4">Component of the eukaryotic translation initiation factor 3 (eIF-3) complex, which is involved in protein synthesis of a specialized repertoire of mRNAs and, together with other initiation factors, stimulates binding of mRNA and methionyl-tRNAi to the 40S ribosome. The eIF-3 complex specifically targets and initiates translation of a subset of mRNAs involved in cell proliferation.</text>
</comment>
<evidence type="ECO:0000256" key="2">
    <source>
        <dbReference type="ARBA" id="ARBA00022540"/>
    </source>
</evidence>
<dbReference type="PANTHER" id="PTHR21681:SF0">
    <property type="entry name" value="EUKARYOTIC TRANSLATION INITIATION FACTOR 3 SUBUNIT J"/>
    <property type="match status" value="1"/>
</dbReference>
<dbReference type="Proteomes" id="UP000030746">
    <property type="component" value="Unassembled WGS sequence"/>
</dbReference>
<dbReference type="EMBL" id="KB199650">
    <property type="protein sequence ID" value="ESP05570.1"/>
    <property type="molecule type" value="Genomic_DNA"/>
</dbReference>
<dbReference type="PANTHER" id="PTHR21681">
    <property type="entry name" value="EUKARYOTIC TRANSLATION INITIATION FACTOR 3 SUBUNIT J"/>
    <property type="match status" value="1"/>
</dbReference>
<evidence type="ECO:0000256" key="1">
    <source>
        <dbReference type="ARBA" id="ARBA00022490"/>
    </source>
</evidence>
<feature type="region of interest" description="Disordered" evidence="5">
    <location>
        <begin position="16"/>
        <end position="58"/>
    </location>
</feature>
<evidence type="ECO:0000256" key="5">
    <source>
        <dbReference type="SAM" id="MobiDB-lite"/>
    </source>
</evidence>
<dbReference type="GO" id="GO:0003743">
    <property type="term" value="F:translation initiation factor activity"/>
    <property type="evidence" value="ECO:0007669"/>
    <property type="project" value="UniProtKB-UniRule"/>
</dbReference>
<evidence type="ECO:0000313" key="7">
    <source>
        <dbReference type="Proteomes" id="UP000030746"/>
    </source>
</evidence>
<feature type="coiled-coil region" evidence="4">
    <location>
        <begin position="180"/>
        <end position="207"/>
    </location>
</feature>
<sequence length="232" mass="27119">MADSWDSEEFTVNDFSVKKTDKWEGEDEDDIKDSWEDDESKKEVPPEMKAYQRPKKKSLEQRLAEKEAALAAKKEEVRLEIEEKHKSSTPEGKMAEKQRIKKMQEESDLKLAKEAFGISSELEAISIETEEDFKKLTTALKDKIKTFEKHSYYPKFLENLIQDLAIDLPTEDIKRISTTISNLHHEKERQRKELEKKKKKKNKAVIKIDRADDLDLIGDATGNYTYEDDDFI</sequence>
<accession>V4CSP7</accession>
<keyword evidence="4" id="KW-0175">Coiled coil</keyword>
<feature type="compositionally biased region" description="Acidic residues" evidence="5">
    <location>
        <begin position="24"/>
        <end position="38"/>
    </location>
</feature>
<dbReference type="GO" id="GO:0033290">
    <property type="term" value="C:eukaryotic 48S preinitiation complex"/>
    <property type="evidence" value="ECO:0007669"/>
    <property type="project" value="UniProtKB-UniRule"/>
</dbReference>
<comment type="subcellular location">
    <subcellularLocation>
        <location evidence="4">Cytoplasm</location>
    </subcellularLocation>
</comment>
<evidence type="ECO:0000256" key="3">
    <source>
        <dbReference type="ARBA" id="ARBA00022917"/>
    </source>
</evidence>
<dbReference type="GO" id="GO:0005852">
    <property type="term" value="C:eukaryotic translation initiation factor 3 complex"/>
    <property type="evidence" value="ECO:0007669"/>
    <property type="project" value="UniProtKB-UniRule"/>
</dbReference>
<dbReference type="RefSeq" id="XP_009044115.1">
    <property type="nucleotide sequence ID" value="XM_009045867.1"/>
</dbReference>
<comment type="subunit">
    <text evidence="4">Component of the eukaryotic translation initiation factor 3 (eIF-3) complex.</text>
</comment>
<gene>
    <name evidence="6" type="ORF">LOTGIDRAFT_228100</name>
</gene>
<evidence type="ECO:0000256" key="4">
    <source>
        <dbReference type="HAMAP-Rule" id="MF_03009"/>
    </source>
</evidence>
<dbReference type="OrthoDB" id="20381at2759"/>
<dbReference type="GO" id="GO:0001732">
    <property type="term" value="P:formation of cytoplasmic translation initiation complex"/>
    <property type="evidence" value="ECO:0007669"/>
    <property type="project" value="UniProtKB-UniRule"/>
</dbReference>
<dbReference type="GO" id="GO:0016282">
    <property type="term" value="C:eukaryotic 43S preinitiation complex"/>
    <property type="evidence" value="ECO:0007669"/>
    <property type="project" value="UniProtKB-UniRule"/>
</dbReference>
<dbReference type="GeneID" id="20247539"/>
<dbReference type="AlphaFoldDB" id="V4CSP7"/>
<dbReference type="CTD" id="20247539"/>
<dbReference type="KEGG" id="lgi:LOTGIDRAFT_228100"/>
<protein>
    <recommendedName>
        <fullName evidence="4">Eukaryotic translation initiation factor 3 subunit J</fullName>
        <shortName evidence="4">eIF3j</shortName>
    </recommendedName>
</protein>
<dbReference type="InterPro" id="IPR013906">
    <property type="entry name" value="eIF3j"/>
</dbReference>
<comment type="similarity">
    <text evidence="4">Belongs to the eIF-3 subunit J family.</text>
</comment>
<reference evidence="6 7" key="1">
    <citation type="journal article" date="2013" name="Nature">
        <title>Insights into bilaterian evolution from three spiralian genomes.</title>
        <authorList>
            <person name="Simakov O."/>
            <person name="Marletaz F."/>
            <person name="Cho S.J."/>
            <person name="Edsinger-Gonzales E."/>
            <person name="Havlak P."/>
            <person name="Hellsten U."/>
            <person name="Kuo D.H."/>
            <person name="Larsson T."/>
            <person name="Lv J."/>
            <person name="Arendt D."/>
            <person name="Savage R."/>
            <person name="Osoegawa K."/>
            <person name="de Jong P."/>
            <person name="Grimwood J."/>
            <person name="Chapman J.A."/>
            <person name="Shapiro H."/>
            <person name="Aerts A."/>
            <person name="Otillar R.P."/>
            <person name="Terry A.Y."/>
            <person name="Boore J.L."/>
            <person name="Grigoriev I.V."/>
            <person name="Lindberg D.R."/>
            <person name="Seaver E.C."/>
            <person name="Weisblat D.A."/>
            <person name="Putnam N.H."/>
            <person name="Rokhsar D.S."/>
        </authorList>
    </citation>
    <scope>NUCLEOTIDE SEQUENCE [LARGE SCALE GENOMIC DNA]</scope>
</reference>
<keyword evidence="2 4" id="KW-0396">Initiation factor</keyword>
<feature type="region of interest" description="Disordered" evidence="5">
    <location>
        <begin position="81"/>
        <end position="101"/>
    </location>
</feature>
<keyword evidence="1 4" id="KW-0963">Cytoplasm</keyword>